<dbReference type="AlphaFoldDB" id="A0AAD3XEJ3"/>
<dbReference type="EMBL" id="BSYO01000003">
    <property type="protein sequence ID" value="GMH02173.1"/>
    <property type="molecule type" value="Genomic_DNA"/>
</dbReference>
<evidence type="ECO:0000313" key="2">
    <source>
        <dbReference type="EMBL" id="GMH02173.1"/>
    </source>
</evidence>
<sequence>MDGNEPVSGCAVPLIIQAPVSSELVENHQLDSMHPADAGIEESLAADPSVSPRAATADQHGSDPCSAPLALENRGIIAGPFMAYIDTKLTPTPSAIQPSSTSGSTAL</sequence>
<feature type="region of interest" description="Disordered" evidence="1">
    <location>
        <begin position="31"/>
        <end position="68"/>
    </location>
</feature>
<reference evidence="2" key="1">
    <citation type="submission" date="2023-05" db="EMBL/GenBank/DDBJ databases">
        <title>Nepenthes gracilis genome sequencing.</title>
        <authorList>
            <person name="Fukushima K."/>
        </authorList>
    </citation>
    <scope>NUCLEOTIDE SEQUENCE</scope>
    <source>
        <strain evidence="2">SING2019-196</strain>
    </source>
</reference>
<keyword evidence="3" id="KW-1185">Reference proteome</keyword>
<dbReference type="Proteomes" id="UP001279734">
    <property type="component" value="Unassembled WGS sequence"/>
</dbReference>
<accession>A0AAD3XEJ3</accession>
<comment type="caution">
    <text evidence="2">The sequence shown here is derived from an EMBL/GenBank/DDBJ whole genome shotgun (WGS) entry which is preliminary data.</text>
</comment>
<evidence type="ECO:0000256" key="1">
    <source>
        <dbReference type="SAM" id="MobiDB-lite"/>
    </source>
</evidence>
<protein>
    <submittedName>
        <fullName evidence="2">Uncharacterized protein</fullName>
    </submittedName>
</protein>
<gene>
    <name evidence="2" type="ORF">Nepgr_004012</name>
</gene>
<organism evidence="2 3">
    <name type="scientific">Nepenthes gracilis</name>
    <name type="common">Slender pitcher plant</name>
    <dbReference type="NCBI Taxonomy" id="150966"/>
    <lineage>
        <taxon>Eukaryota</taxon>
        <taxon>Viridiplantae</taxon>
        <taxon>Streptophyta</taxon>
        <taxon>Embryophyta</taxon>
        <taxon>Tracheophyta</taxon>
        <taxon>Spermatophyta</taxon>
        <taxon>Magnoliopsida</taxon>
        <taxon>eudicotyledons</taxon>
        <taxon>Gunneridae</taxon>
        <taxon>Pentapetalae</taxon>
        <taxon>Caryophyllales</taxon>
        <taxon>Nepenthaceae</taxon>
        <taxon>Nepenthes</taxon>
    </lineage>
</organism>
<name>A0AAD3XEJ3_NEPGR</name>
<proteinExistence type="predicted"/>
<evidence type="ECO:0000313" key="3">
    <source>
        <dbReference type="Proteomes" id="UP001279734"/>
    </source>
</evidence>